<accession>A0A315V8X7</accession>
<organism evidence="12 13">
    <name type="scientific">Gambusia affinis</name>
    <name type="common">Western mosquitofish</name>
    <name type="synonym">Heterandria affinis</name>
    <dbReference type="NCBI Taxonomy" id="33528"/>
    <lineage>
        <taxon>Eukaryota</taxon>
        <taxon>Metazoa</taxon>
        <taxon>Chordata</taxon>
        <taxon>Craniata</taxon>
        <taxon>Vertebrata</taxon>
        <taxon>Euteleostomi</taxon>
        <taxon>Actinopterygii</taxon>
        <taxon>Neopterygii</taxon>
        <taxon>Teleostei</taxon>
        <taxon>Neoteleostei</taxon>
        <taxon>Acanthomorphata</taxon>
        <taxon>Ovalentaria</taxon>
        <taxon>Atherinomorphae</taxon>
        <taxon>Cyprinodontiformes</taxon>
        <taxon>Poeciliidae</taxon>
        <taxon>Poeciliinae</taxon>
        <taxon>Gambusia</taxon>
    </lineage>
</organism>
<comment type="subcellular location">
    <subcellularLocation>
        <location evidence="1">Cell junction</location>
        <location evidence="1">Tight junction</location>
    </subcellularLocation>
    <subcellularLocation>
        <location evidence="2">Cell membrane</location>
        <topology evidence="2">Multi-pass membrane protein</topology>
    </subcellularLocation>
</comment>
<gene>
    <name evidence="12" type="ORF">CCH79_00018349</name>
</gene>
<keyword evidence="6 10" id="KW-0812">Transmembrane</keyword>
<keyword evidence="9 10" id="KW-0472">Membrane</keyword>
<dbReference type="GO" id="GO:0005198">
    <property type="term" value="F:structural molecule activity"/>
    <property type="evidence" value="ECO:0007669"/>
    <property type="project" value="InterPro"/>
</dbReference>
<evidence type="ECO:0000256" key="11">
    <source>
        <dbReference type="SAM" id="SignalP"/>
    </source>
</evidence>
<comment type="similarity">
    <text evidence="3">Belongs to the claudin family.</text>
</comment>
<sequence>MGVCLQVLGLVLGVVSWCLQSSSTSSNTWKMRSQAETVTTSTWQFEGLWMSCAATALGSVQCSRFKTVLGLDSHLQACRALMILSLIIGLASIIVSILGLKCTKIGRMAEQVKERVALSGGVLFILSGTKTLQEVWRTRGPDQSVRPEFWTGVFTLTAVSWYAARVINEFYDPFHAGLKFEMGTGLYLGWASSGLAILGGSLLCCSCRRSAYTPPPSWGPCDKLSRLFLTSDLWPLQAVLLPLQLQWRSEHLQSGFGLREQQFQSVRLILAAARDPLSHRLNSVNPN</sequence>
<dbReference type="Gene3D" id="1.20.140.150">
    <property type="match status" value="1"/>
</dbReference>
<dbReference type="AlphaFoldDB" id="A0A315V8X7"/>
<evidence type="ECO:0000256" key="6">
    <source>
        <dbReference type="ARBA" id="ARBA00022692"/>
    </source>
</evidence>
<keyword evidence="5" id="KW-1003">Cell membrane</keyword>
<evidence type="ECO:0000256" key="2">
    <source>
        <dbReference type="ARBA" id="ARBA00004651"/>
    </source>
</evidence>
<name>A0A315V8X7_GAMAF</name>
<evidence type="ECO:0000256" key="3">
    <source>
        <dbReference type="ARBA" id="ARBA00008295"/>
    </source>
</evidence>
<dbReference type="InterPro" id="IPR004031">
    <property type="entry name" value="PMP22/EMP/MP20/Claudin"/>
</dbReference>
<keyword evidence="7" id="KW-0965">Cell junction</keyword>
<dbReference type="STRING" id="33528.ENSGAFP00000027537"/>
<dbReference type="InterPro" id="IPR006187">
    <property type="entry name" value="Claudin"/>
</dbReference>
<dbReference type="GO" id="GO:0005923">
    <property type="term" value="C:bicellular tight junction"/>
    <property type="evidence" value="ECO:0007669"/>
    <property type="project" value="UniProtKB-SubCell"/>
</dbReference>
<evidence type="ECO:0000256" key="9">
    <source>
        <dbReference type="ARBA" id="ARBA00023136"/>
    </source>
</evidence>
<dbReference type="Pfam" id="PF00822">
    <property type="entry name" value="PMP22_Claudin"/>
    <property type="match status" value="2"/>
</dbReference>
<keyword evidence="13" id="KW-1185">Reference proteome</keyword>
<proteinExistence type="inferred from homology"/>
<evidence type="ECO:0000313" key="12">
    <source>
        <dbReference type="EMBL" id="PWA19349.1"/>
    </source>
</evidence>
<evidence type="ECO:0000256" key="1">
    <source>
        <dbReference type="ARBA" id="ARBA00004435"/>
    </source>
</evidence>
<evidence type="ECO:0000256" key="7">
    <source>
        <dbReference type="ARBA" id="ARBA00022949"/>
    </source>
</evidence>
<reference evidence="12 13" key="1">
    <citation type="journal article" date="2018" name="G3 (Bethesda)">
        <title>A High-Quality Reference Genome for the Invasive Mosquitofish Gambusia affinis Using a Chicago Library.</title>
        <authorList>
            <person name="Hoffberg S.L."/>
            <person name="Troendle N.J."/>
            <person name="Glenn T.C."/>
            <person name="Mahmud O."/>
            <person name="Louha S."/>
            <person name="Chalopin D."/>
            <person name="Bennetzen J.L."/>
            <person name="Mauricio R."/>
        </authorList>
    </citation>
    <scope>NUCLEOTIDE SEQUENCE [LARGE SCALE GENOMIC DNA]</scope>
    <source>
        <strain evidence="12">NE01/NJP1002.9</strain>
        <tissue evidence="12">Muscle</tissue>
    </source>
</reference>
<evidence type="ECO:0000256" key="8">
    <source>
        <dbReference type="ARBA" id="ARBA00022989"/>
    </source>
</evidence>
<feature type="transmembrane region" description="Helical" evidence="10">
    <location>
        <begin position="80"/>
        <end position="100"/>
    </location>
</feature>
<dbReference type="GO" id="GO:0005886">
    <property type="term" value="C:plasma membrane"/>
    <property type="evidence" value="ECO:0007669"/>
    <property type="project" value="UniProtKB-SubCell"/>
</dbReference>
<dbReference type="PANTHER" id="PTHR12002">
    <property type="entry name" value="CLAUDIN"/>
    <property type="match status" value="1"/>
</dbReference>
<feature type="transmembrane region" description="Helical" evidence="10">
    <location>
        <begin position="187"/>
        <end position="205"/>
    </location>
</feature>
<feature type="chain" id="PRO_5016367319" evidence="11">
    <location>
        <begin position="25"/>
        <end position="287"/>
    </location>
</feature>
<evidence type="ECO:0000256" key="10">
    <source>
        <dbReference type="SAM" id="Phobius"/>
    </source>
</evidence>
<feature type="signal peptide" evidence="11">
    <location>
        <begin position="1"/>
        <end position="24"/>
    </location>
</feature>
<dbReference type="PRINTS" id="PR01077">
    <property type="entry name" value="CLAUDIN"/>
</dbReference>
<comment type="caution">
    <text evidence="12">The sequence shown here is derived from an EMBL/GenBank/DDBJ whole genome shotgun (WGS) entry which is preliminary data.</text>
</comment>
<keyword evidence="11" id="KW-0732">Signal</keyword>
<keyword evidence="8 10" id="KW-1133">Transmembrane helix</keyword>
<dbReference type="EMBL" id="NHOQ01002149">
    <property type="protein sequence ID" value="PWA19349.1"/>
    <property type="molecule type" value="Genomic_DNA"/>
</dbReference>
<evidence type="ECO:0000313" key="13">
    <source>
        <dbReference type="Proteomes" id="UP000250572"/>
    </source>
</evidence>
<feature type="transmembrane region" description="Helical" evidence="10">
    <location>
        <begin position="149"/>
        <end position="167"/>
    </location>
</feature>
<dbReference type="PROSITE" id="PS01346">
    <property type="entry name" value="CLAUDIN"/>
    <property type="match status" value="1"/>
</dbReference>
<evidence type="ECO:0000256" key="4">
    <source>
        <dbReference type="ARBA" id="ARBA00022427"/>
    </source>
</evidence>
<evidence type="ECO:0000256" key="5">
    <source>
        <dbReference type="ARBA" id="ARBA00022475"/>
    </source>
</evidence>
<keyword evidence="4" id="KW-0796">Tight junction</keyword>
<dbReference type="Proteomes" id="UP000250572">
    <property type="component" value="Unassembled WGS sequence"/>
</dbReference>
<dbReference type="InterPro" id="IPR017974">
    <property type="entry name" value="Claudin_CS"/>
</dbReference>
<protein>
    <submittedName>
        <fullName evidence="12">Uncharacterized protein</fullName>
    </submittedName>
</protein>